<organism evidence="6 7">
    <name type="scientific">Streptomyces alboniger</name>
    <dbReference type="NCBI Taxonomy" id="132473"/>
    <lineage>
        <taxon>Bacteria</taxon>
        <taxon>Bacillati</taxon>
        <taxon>Actinomycetota</taxon>
        <taxon>Actinomycetes</taxon>
        <taxon>Kitasatosporales</taxon>
        <taxon>Streptomycetaceae</taxon>
        <taxon>Streptomyces</taxon>
        <taxon>Streptomyces aurantiacus group</taxon>
    </lineage>
</organism>
<dbReference type="GO" id="GO:0032993">
    <property type="term" value="C:protein-DNA complex"/>
    <property type="evidence" value="ECO:0007669"/>
    <property type="project" value="TreeGrafter"/>
</dbReference>
<keyword evidence="4" id="KW-0804">Transcription</keyword>
<feature type="domain" description="HTH lysR-type" evidence="5">
    <location>
        <begin position="6"/>
        <end position="63"/>
    </location>
</feature>
<dbReference type="PANTHER" id="PTHR30346">
    <property type="entry name" value="TRANSCRIPTIONAL DUAL REGULATOR HCAR-RELATED"/>
    <property type="match status" value="1"/>
</dbReference>
<dbReference type="InterPro" id="IPR000847">
    <property type="entry name" value="LysR_HTH_N"/>
</dbReference>
<dbReference type="InterPro" id="IPR036388">
    <property type="entry name" value="WH-like_DNA-bd_sf"/>
</dbReference>
<dbReference type="InterPro" id="IPR036390">
    <property type="entry name" value="WH_DNA-bd_sf"/>
</dbReference>
<evidence type="ECO:0000313" key="7">
    <source>
        <dbReference type="Proteomes" id="UP000326553"/>
    </source>
</evidence>
<evidence type="ECO:0000256" key="3">
    <source>
        <dbReference type="ARBA" id="ARBA00023125"/>
    </source>
</evidence>
<reference evidence="6 7" key="1">
    <citation type="submission" date="2017-09" db="EMBL/GenBank/DDBJ databases">
        <authorList>
            <person name="Lee N."/>
            <person name="Cho B.-K."/>
        </authorList>
    </citation>
    <scope>NUCLEOTIDE SEQUENCE [LARGE SCALE GENOMIC DNA]</scope>
    <source>
        <strain evidence="6 7">ATCC 12461</strain>
    </source>
</reference>
<name>A0A5J6HVT4_STRAD</name>
<evidence type="ECO:0000256" key="1">
    <source>
        <dbReference type="ARBA" id="ARBA00009437"/>
    </source>
</evidence>
<sequence>MVIVDLDLALVRSFAITAEELHFRRAAERLFITQQALSQRIRRLELLLGVSLFVRGNRSVALTEEGQRFLAPARRVMEAADAAVQAVQPRERRPLRVDVVDGRLAPLQLVRKLLEEDPELPLNLSMRQSLAAALPALARDEIDTAFGRVHDVQGWSAEFSHRLVRLEPLRALVPRTHPLAGRDEVRIDELRSCGIWQPRNGVASEWEHYVRRLADSFGLSLAFSGAALSDEHFLEHLWSHGEMACLAGADVSYAFSPDIRSIPLVDPTPVYPWSMVWRRQAGHPLVDRLVGLAKRSAGDWLTHVPGEIWLPAPDRALLRGAGVDVDAVRG</sequence>
<dbReference type="InterPro" id="IPR005119">
    <property type="entry name" value="LysR_subst-bd"/>
</dbReference>
<evidence type="ECO:0000256" key="4">
    <source>
        <dbReference type="ARBA" id="ARBA00023163"/>
    </source>
</evidence>
<gene>
    <name evidence="6" type="ORF">CP975_29265</name>
</gene>
<dbReference type="PANTHER" id="PTHR30346:SF0">
    <property type="entry name" value="HCA OPERON TRANSCRIPTIONAL ACTIVATOR HCAR"/>
    <property type="match status" value="1"/>
</dbReference>
<evidence type="ECO:0000313" key="6">
    <source>
        <dbReference type="EMBL" id="QEV21097.1"/>
    </source>
</evidence>
<dbReference type="Gene3D" id="1.10.10.10">
    <property type="entry name" value="Winged helix-like DNA-binding domain superfamily/Winged helix DNA-binding domain"/>
    <property type="match status" value="1"/>
</dbReference>
<keyword evidence="3" id="KW-0238">DNA-binding</keyword>
<accession>A0A5J6HVT4</accession>
<dbReference type="Pfam" id="PF00126">
    <property type="entry name" value="HTH_1"/>
    <property type="match status" value="1"/>
</dbReference>
<dbReference type="PROSITE" id="PS50931">
    <property type="entry name" value="HTH_LYSR"/>
    <property type="match status" value="1"/>
</dbReference>
<evidence type="ECO:0000256" key="2">
    <source>
        <dbReference type="ARBA" id="ARBA00023015"/>
    </source>
</evidence>
<keyword evidence="7" id="KW-1185">Reference proteome</keyword>
<dbReference type="EMBL" id="CP023695">
    <property type="protein sequence ID" value="QEV21097.1"/>
    <property type="molecule type" value="Genomic_DNA"/>
</dbReference>
<proteinExistence type="inferred from homology"/>
<keyword evidence="2" id="KW-0805">Transcription regulation</keyword>
<dbReference type="Pfam" id="PF03466">
    <property type="entry name" value="LysR_substrate"/>
    <property type="match status" value="1"/>
</dbReference>
<dbReference type="AlphaFoldDB" id="A0A5J6HVT4"/>
<dbReference type="SUPFAM" id="SSF46785">
    <property type="entry name" value="Winged helix' DNA-binding domain"/>
    <property type="match status" value="1"/>
</dbReference>
<dbReference type="Gene3D" id="3.40.190.10">
    <property type="entry name" value="Periplasmic binding protein-like II"/>
    <property type="match status" value="2"/>
</dbReference>
<dbReference type="GO" id="GO:0003700">
    <property type="term" value="F:DNA-binding transcription factor activity"/>
    <property type="evidence" value="ECO:0007669"/>
    <property type="project" value="InterPro"/>
</dbReference>
<dbReference type="PRINTS" id="PR00039">
    <property type="entry name" value="HTHLYSR"/>
</dbReference>
<dbReference type="Proteomes" id="UP000326553">
    <property type="component" value="Chromosome"/>
</dbReference>
<dbReference type="SUPFAM" id="SSF53850">
    <property type="entry name" value="Periplasmic binding protein-like II"/>
    <property type="match status" value="1"/>
</dbReference>
<evidence type="ECO:0000259" key="5">
    <source>
        <dbReference type="PROSITE" id="PS50931"/>
    </source>
</evidence>
<protein>
    <submittedName>
        <fullName evidence="6">LysR family transcriptional regulator</fullName>
    </submittedName>
</protein>
<dbReference type="GO" id="GO:0003677">
    <property type="term" value="F:DNA binding"/>
    <property type="evidence" value="ECO:0007669"/>
    <property type="project" value="UniProtKB-KW"/>
</dbReference>
<dbReference type="KEGG" id="salw:CP975_29265"/>
<dbReference type="FunFam" id="1.10.10.10:FF:000001">
    <property type="entry name" value="LysR family transcriptional regulator"/>
    <property type="match status" value="1"/>
</dbReference>
<comment type="similarity">
    <text evidence="1">Belongs to the LysR transcriptional regulatory family.</text>
</comment>